<feature type="compositionally biased region" description="Polar residues" evidence="1">
    <location>
        <begin position="1"/>
        <end position="17"/>
    </location>
</feature>
<dbReference type="RefSeq" id="WP_190350447.1">
    <property type="nucleotide sequence ID" value="NZ_JACJPY010000018.1"/>
</dbReference>
<keyword evidence="2" id="KW-0472">Membrane</keyword>
<dbReference type="InterPro" id="IPR011990">
    <property type="entry name" value="TPR-like_helical_dom_sf"/>
</dbReference>
<evidence type="ECO:0000256" key="2">
    <source>
        <dbReference type="SAM" id="Phobius"/>
    </source>
</evidence>
<protein>
    <recommendedName>
        <fullName evidence="5">Tetratricopeptide repeat protein</fullName>
    </recommendedName>
</protein>
<feature type="transmembrane region" description="Helical" evidence="2">
    <location>
        <begin position="147"/>
        <end position="172"/>
    </location>
</feature>
<dbReference type="Pfam" id="PF13181">
    <property type="entry name" value="TPR_8"/>
    <property type="match status" value="1"/>
</dbReference>
<evidence type="ECO:0000313" key="4">
    <source>
        <dbReference type="Proteomes" id="UP000631421"/>
    </source>
</evidence>
<gene>
    <name evidence="3" type="ORF">H6F44_08085</name>
</gene>
<proteinExistence type="predicted"/>
<sequence length="457" mass="51258">MSETTVSLDSETASNLVTKEPPEDLTDSQQDNLTNNLEVERKFQDFAIALSALQSTPQASQEMILKVLIARDYLQKALSSEDVKSVELLTKLSVLDEQLMRLGEAIATGLHLPQWRKILHPPETNWWWFFEVVQPIAKPQGWDQLDWLFNLLTILCLTGTVSFASKIIPIIFSGGMSLFESVGLLGPSGMVALVLSSMGGGQGQKKLQEAMAKLGISPKFQSEVTFVIAFLLFTGAYFFSENLPKYYFKHYISEGERLYKDGKLPEARDNFNHALGIEDQDPTDIGKVYVGIGLLEESLGNNAEAVKSYTHALELGNYAVLNNLGRVKISQNELDAAEMYLNVGLQRVDANDINIRYQLHRNLGWVNLEKKRYAMAEMNLVQAIEFDKRIPKGNLGKGMANCFKARLYEIQDKAEKATNQWNLCLEFGKPETLNEYQSILKLNPEVGARLDSTGIFN</sequence>
<evidence type="ECO:0008006" key="5">
    <source>
        <dbReference type="Google" id="ProtNLM"/>
    </source>
</evidence>
<dbReference type="AlphaFoldDB" id="A0A926Z5V6"/>
<reference evidence="3" key="2">
    <citation type="submission" date="2020-08" db="EMBL/GenBank/DDBJ databases">
        <authorList>
            <person name="Chen M."/>
            <person name="Teng W."/>
            <person name="Zhao L."/>
            <person name="Hu C."/>
            <person name="Zhou Y."/>
            <person name="Han B."/>
            <person name="Song L."/>
            <person name="Shu W."/>
        </authorList>
    </citation>
    <scope>NUCLEOTIDE SEQUENCE</scope>
    <source>
        <strain evidence="3">FACHB-1277</strain>
    </source>
</reference>
<reference evidence="3" key="1">
    <citation type="journal article" date="2015" name="ISME J.">
        <title>Draft Genome Sequence of Streptomyces incarnatus NRRL8089, which Produces the Nucleoside Antibiotic Sinefungin.</title>
        <authorList>
            <person name="Oshima K."/>
            <person name="Hattori M."/>
            <person name="Shimizu H."/>
            <person name="Fukuda K."/>
            <person name="Nemoto M."/>
            <person name="Inagaki K."/>
            <person name="Tamura T."/>
        </authorList>
    </citation>
    <scope>NUCLEOTIDE SEQUENCE</scope>
    <source>
        <strain evidence="3">FACHB-1277</strain>
    </source>
</reference>
<keyword evidence="2" id="KW-0812">Transmembrane</keyword>
<name>A0A926Z5V6_9CYAN</name>
<dbReference type="EMBL" id="JACJPY010000018">
    <property type="protein sequence ID" value="MBD2150080.1"/>
    <property type="molecule type" value="Genomic_DNA"/>
</dbReference>
<feature type="region of interest" description="Disordered" evidence="1">
    <location>
        <begin position="1"/>
        <end position="30"/>
    </location>
</feature>
<keyword evidence="2" id="KW-1133">Transmembrane helix</keyword>
<dbReference type="InterPro" id="IPR019734">
    <property type="entry name" value="TPR_rpt"/>
</dbReference>
<dbReference type="Proteomes" id="UP000631421">
    <property type="component" value="Unassembled WGS sequence"/>
</dbReference>
<feature type="transmembrane region" description="Helical" evidence="2">
    <location>
        <begin position="178"/>
        <end position="199"/>
    </location>
</feature>
<dbReference type="Gene3D" id="1.25.40.10">
    <property type="entry name" value="Tetratricopeptide repeat domain"/>
    <property type="match status" value="1"/>
</dbReference>
<dbReference type="SMART" id="SM00028">
    <property type="entry name" value="TPR"/>
    <property type="match status" value="3"/>
</dbReference>
<keyword evidence="4" id="KW-1185">Reference proteome</keyword>
<evidence type="ECO:0000256" key="1">
    <source>
        <dbReference type="SAM" id="MobiDB-lite"/>
    </source>
</evidence>
<organism evidence="3 4">
    <name type="scientific">Pseudanabaena cinerea FACHB-1277</name>
    <dbReference type="NCBI Taxonomy" id="2949581"/>
    <lineage>
        <taxon>Bacteria</taxon>
        <taxon>Bacillati</taxon>
        <taxon>Cyanobacteriota</taxon>
        <taxon>Cyanophyceae</taxon>
        <taxon>Pseudanabaenales</taxon>
        <taxon>Pseudanabaenaceae</taxon>
        <taxon>Pseudanabaena</taxon>
        <taxon>Pseudanabaena cinerea</taxon>
    </lineage>
</organism>
<feature type="transmembrane region" description="Helical" evidence="2">
    <location>
        <begin position="220"/>
        <end position="239"/>
    </location>
</feature>
<accession>A0A926Z5V6</accession>
<evidence type="ECO:0000313" key="3">
    <source>
        <dbReference type="EMBL" id="MBD2150080.1"/>
    </source>
</evidence>
<dbReference type="SUPFAM" id="SSF48452">
    <property type="entry name" value="TPR-like"/>
    <property type="match status" value="1"/>
</dbReference>
<comment type="caution">
    <text evidence="3">The sequence shown here is derived from an EMBL/GenBank/DDBJ whole genome shotgun (WGS) entry which is preliminary data.</text>
</comment>